<dbReference type="GO" id="GO:0000160">
    <property type="term" value="P:phosphorelay signal transduction system"/>
    <property type="evidence" value="ECO:0007669"/>
    <property type="project" value="InterPro"/>
</dbReference>
<keyword evidence="3" id="KW-0238">DNA-binding</keyword>
<dbReference type="InterPro" id="IPR000160">
    <property type="entry name" value="GGDEF_dom"/>
</dbReference>
<keyword evidence="1" id="KW-0597">Phosphoprotein</keyword>
<dbReference type="Pfam" id="PF00072">
    <property type="entry name" value="Response_reg"/>
    <property type="match status" value="1"/>
</dbReference>
<evidence type="ECO:0000259" key="2">
    <source>
        <dbReference type="PROSITE" id="PS50110"/>
    </source>
</evidence>
<organism evidence="3 4">
    <name type="scientific">Micavibrio aeruginosavorus</name>
    <dbReference type="NCBI Taxonomy" id="349221"/>
    <lineage>
        <taxon>Bacteria</taxon>
        <taxon>Pseudomonadati</taxon>
        <taxon>Bdellovibrionota</taxon>
        <taxon>Bdellovibrionia</taxon>
        <taxon>Bdellovibrionales</taxon>
        <taxon>Pseudobdellovibrionaceae</taxon>
        <taxon>Micavibrio</taxon>
    </lineage>
</organism>
<dbReference type="InterPro" id="IPR029787">
    <property type="entry name" value="Nucleotide_cyclase"/>
</dbReference>
<dbReference type="Gene3D" id="3.30.70.270">
    <property type="match status" value="1"/>
</dbReference>
<dbReference type="InterPro" id="IPR011006">
    <property type="entry name" value="CheY-like_superfamily"/>
</dbReference>
<protein>
    <submittedName>
        <fullName evidence="3">DNA-binding response regulator</fullName>
    </submittedName>
</protein>
<accession>A0A2W5N177</accession>
<comment type="caution">
    <text evidence="3">The sequence shown here is derived from an EMBL/GenBank/DDBJ whole genome shotgun (WGS) entry which is preliminary data.</text>
</comment>
<evidence type="ECO:0000256" key="1">
    <source>
        <dbReference type="PROSITE-ProRule" id="PRU00169"/>
    </source>
</evidence>
<gene>
    <name evidence="3" type="ORF">DI551_04500</name>
</gene>
<feature type="domain" description="Response regulatory" evidence="2">
    <location>
        <begin position="11"/>
        <end position="122"/>
    </location>
</feature>
<dbReference type="Gene3D" id="3.40.50.2300">
    <property type="match status" value="1"/>
</dbReference>
<dbReference type="GO" id="GO:0003677">
    <property type="term" value="F:DNA binding"/>
    <property type="evidence" value="ECO:0007669"/>
    <property type="project" value="UniProtKB-KW"/>
</dbReference>
<reference evidence="3 4" key="1">
    <citation type="submission" date="2017-08" db="EMBL/GenBank/DDBJ databases">
        <title>Infants hospitalized years apart are colonized by the same room-sourced microbial strains.</title>
        <authorList>
            <person name="Brooks B."/>
            <person name="Olm M.R."/>
            <person name="Firek B.A."/>
            <person name="Baker R."/>
            <person name="Thomas B.C."/>
            <person name="Morowitz M.J."/>
            <person name="Banfield J.F."/>
        </authorList>
    </citation>
    <scope>NUCLEOTIDE SEQUENCE [LARGE SCALE GENOMIC DNA]</scope>
    <source>
        <strain evidence="3">S2_005_002_R2_29</strain>
    </source>
</reference>
<evidence type="ECO:0000313" key="4">
    <source>
        <dbReference type="Proteomes" id="UP000249417"/>
    </source>
</evidence>
<dbReference type="SUPFAM" id="SSF52172">
    <property type="entry name" value="CheY-like"/>
    <property type="match status" value="1"/>
</dbReference>
<dbReference type="SUPFAM" id="SSF55073">
    <property type="entry name" value="Nucleotide cyclase"/>
    <property type="match status" value="1"/>
</dbReference>
<dbReference type="EMBL" id="QFQB01000021">
    <property type="protein sequence ID" value="PZQ46814.1"/>
    <property type="molecule type" value="Genomic_DNA"/>
</dbReference>
<proteinExistence type="predicted"/>
<dbReference type="Proteomes" id="UP000249417">
    <property type="component" value="Unassembled WGS sequence"/>
</dbReference>
<dbReference type="InterPro" id="IPR001789">
    <property type="entry name" value="Sig_transdc_resp-reg_receiver"/>
</dbReference>
<feature type="modified residue" description="4-aspartylphosphate" evidence="1">
    <location>
        <position position="60"/>
    </location>
</feature>
<dbReference type="InterPro" id="IPR043128">
    <property type="entry name" value="Rev_trsase/Diguanyl_cyclase"/>
</dbReference>
<evidence type="ECO:0000313" key="3">
    <source>
        <dbReference type="EMBL" id="PZQ46814.1"/>
    </source>
</evidence>
<sequence length="285" mass="31539">MQFKAKEPFMKVLIIDRDEMFSNLLASKIRAAGHEVILASLKNDGIEQIGTNKVDVVYFDPSPMTDAKAILLQIRRIVHTYPYLVMTGENCDRAAGIKAGCHDGLAKPLDPQALVSTLENAERMIETVLRLGDDSYDFPSAGGIISKSAFNQLFRSATDRVSRYGESSHVLFISIPNHEDIKLDDGKYAADYVVSHLGQTLGRLRRQSDILGQTGENQYALLLQRPQSETEAVDAAKRFSVALDEQKDLLQNGVSEVTLDVCLIHLPTGAMDYRRTSRIKAQAVA</sequence>
<dbReference type="PROSITE" id="PS50110">
    <property type="entry name" value="RESPONSE_REGULATORY"/>
    <property type="match status" value="1"/>
</dbReference>
<dbReference type="AlphaFoldDB" id="A0A2W5N177"/>
<name>A0A2W5N177_9BACT</name>
<dbReference type="Pfam" id="PF00990">
    <property type="entry name" value="GGDEF"/>
    <property type="match status" value="1"/>
</dbReference>